<dbReference type="AlphaFoldDB" id="A0A7U2MJ20"/>
<name>A0A7U2MJ20_ASPFN</name>
<evidence type="ECO:0000313" key="3">
    <source>
        <dbReference type="Proteomes" id="UP000596276"/>
    </source>
</evidence>
<dbReference type="Proteomes" id="UP000596276">
    <property type="component" value="Chromosome 5"/>
</dbReference>
<keyword evidence="3" id="KW-1185">Reference proteome</keyword>
<sequence>MVLVNWSVLGVNPAPRPREWSKLFHHAIRPSRTIKESNTHVASQDPQECGERSRNDEGERRGNENKEHHLRILP</sequence>
<feature type="compositionally biased region" description="Basic and acidic residues" evidence="1">
    <location>
        <begin position="49"/>
        <end position="67"/>
    </location>
</feature>
<gene>
    <name evidence="2" type="ORF">F9C07_8907</name>
</gene>
<reference evidence="3" key="1">
    <citation type="journal article" date="2021" name="G3 (Bethesda)">
        <title>Chromosome assembled and annotated genome sequence of Aspergillus flavus NRRL 3357.</title>
        <authorList>
            <person name="Skerker J.M."/>
            <person name="Pianalto K.M."/>
            <person name="Mondo S.J."/>
            <person name="Yang K."/>
            <person name="Arkin A.P."/>
            <person name="Keller N.P."/>
            <person name="Grigoriev I.V."/>
            <person name="Louise Glass N.L."/>
        </authorList>
    </citation>
    <scope>NUCLEOTIDE SEQUENCE [LARGE SCALE GENOMIC DNA]</scope>
    <source>
        <strain evidence="3">ATCC 200026 / FGSC A1120 / IAM 13836 / NRRL 3357 / JCM 12722 / SRRC 167</strain>
    </source>
</reference>
<evidence type="ECO:0000256" key="1">
    <source>
        <dbReference type="SAM" id="MobiDB-lite"/>
    </source>
</evidence>
<feature type="region of interest" description="Disordered" evidence="1">
    <location>
        <begin position="34"/>
        <end position="74"/>
    </location>
</feature>
<protein>
    <submittedName>
        <fullName evidence="2">Uncharacterized protein</fullName>
    </submittedName>
</protein>
<evidence type="ECO:0000313" key="2">
    <source>
        <dbReference type="EMBL" id="QRD84651.1"/>
    </source>
</evidence>
<organism evidence="2 3">
    <name type="scientific">Aspergillus flavus (strain ATCC 200026 / FGSC A1120 / IAM 13836 / NRRL 3357 / JCM 12722 / SRRC 167)</name>
    <dbReference type="NCBI Taxonomy" id="332952"/>
    <lineage>
        <taxon>Eukaryota</taxon>
        <taxon>Fungi</taxon>
        <taxon>Dikarya</taxon>
        <taxon>Ascomycota</taxon>
        <taxon>Pezizomycotina</taxon>
        <taxon>Eurotiomycetes</taxon>
        <taxon>Eurotiomycetidae</taxon>
        <taxon>Eurotiales</taxon>
        <taxon>Aspergillaceae</taxon>
        <taxon>Aspergillus</taxon>
        <taxon>Aspergillus subgen. Circumdati</taxon>
    </lineage>
</organism>
<dbReference type="EMBL" id="CP044621">
    <property type="protein sequence ID" value="QRD84651.1"/>
    <property type="molecule type" value="Genomic_DNA"/>
</dbReference>
<accession>A0A7U2MJ20</accession>
<proteinExistence type="predicted"/>
<dbReference type="VEuPathDB" id="FungiDB:F9C07_8907"/>